<gene>
    <name evidence="1" type="ORF">RCOM_1954910</name>
</gene>
<accession>B9TEV8</accession>
<evidence type="ECO:0000313" key="2">
    <source>
        <dbReference type="Proteomes" id="UP000008311"/>
    </source>
</evidence>
<dbReference type="InterPro" id="IPR036390">
    <property type="entry name" value="WH_DNA-bd_sf"/>
</dbReference>
<dbReference type="Proteomes" id="UP000008311">
    <property type="component" value="Unassembled WGS sequence"/>
</dbReference>
<keyword evidence="2" id="KW-1185">Reference proteome</keyword>
<reference evidence="2" key="1">
    <citation type="journal article" date="2010" name="Nat. Biotechnol.">
        <title>Draft genome sequence of the oilseed species Ricinus communis.</title>
        <authorList>
            <person name="Chan A.P."/>
            <person name="Crabtree J."/>
            <person name="Zhao Q."/>
            <person name="Lorenzi H."/>
            <person name="Orvis J."/>
            <person name="Puiu D."/>
            <person name="Melake-Berhan A."/>
            <person name="Jones K.M."/>
            <person name="Redman J."/>
            <person name="Chen G."/>
            <person name="Cahoon E.B."/>
            <person name="Gedil M."/>
            <person name="Stanke M."/>
            <person name="Haas B.J."/>
            <person name="Wortman J.R."/>
            <person name="Fraser-Liggett C.M."/>
            <person name="Ravel J."/>
            <person name="Rabinowicz P.D."/>
        </authorList>
    </citation>
    <scope>NUCLEOTIDE SEQUENCE [LARGE SCALE GENOMIC DNA]</scope>
    <source>
        <strain evidence="2">cv. Hale</strain>
    </source>
</reference>
<dbReference type="SUPFAM" id="SSF46785">
    <property type="entry name" value="Winged helix' DNA-binding domain"/>
    <property type="match status" value="1"/>
</dbReference>
<feature type="non-terminal residue" evidence="1">
    <location>
        <position position="1"/>
    </location>
</feature>
<name>B9TEV8_RICCO</name>
<protein>
    <submittedName>
        <fullName evidence="1">Uncharacterized protein</fullName>
    </submittedName>
</protein>
<dbReference type="InParanoid" id="B9TEV8"/>
<proteinExistence type="predicted"/>
<organism evidence="1 2">
    <name type="scientific">Ricinus communis</name>
    <name type="common">Castor bean</name>
    <dbReference type="NCBI Taxonomy" id="3988"/>
    <lineage>
        <taxon>Eukaryota</taxon>
        <taxon>Viridiplantae</taxon>
        <taxon>Streptophyta</taxon>
        <taxon>Embryophyta</taxon>
        <taxon>Tracheophyta</taxon>
        <taxon>Spermatophyta</taxon>
        <taxon>Magnoliopsida</taxon>
        <taxon>eudicotyledons</taxon>
        <taxon>Gunneridae</taxon>
        <taxon>Pentapetalae</taxon>
        <taxon>rosids</taxon>
        <taxon>fabids</taxon>
        <taxon>Malpighiales</taxon>
        <taxon>Euphorbiaceae</taxon>
        <taxon>Acalyphoideae</taxon>
        <taxon>Acalypheae</taxon>
        <taxon>Ricinus</taxon>
    </lineage>
</organism>
<dbReference type="EMBL" id="EQ979309">
    <property type="protein sequence ID" value="EEF25607.1"/>
    <property type="molecule type" value="Genomic_DNA"/>
</dbReference>
<evidence type="ECO:0000313" key="1">
    <source>
        <dbReference type="EMBL" id="EEF25607.1"/>
    </source>
</evidence>
<dbReference type="InterPro" id="IPR036388">
    <property type="entry name" value="WH-like_DNA-bd_sf"/>
</dbReference>
<sequence length="99" mass="11559">DKELFNKEKGLLLTILSNADEWRVYPEELARRCKDSESAIRSQLKALENAKYIRTYRKSFGGRYGTEAYRFCSDRKISDEAFNTLKAEQDLELEKIANT</sequence>
<dbReference type="Gene3D" id="1.10.10.10">
    <property type="entry name" value="Winged helix-like DNA-binding domain superfamily/Winged helix DNA-binding domain"/>
    <property type="match status" value="1"/>
</dbReference>
<dbReference type="AlphaFoldDB" id="B9TEV8"/>